<dbReference type="InterPro" id="IPR023753">
    <property type="entry name" value="FAD/NAD-binding_dom"/>
</dbReference>
<dbReference type="Gene3D" id="3.50.50.100">
    <property type="match status" value="1"/>
</dbReference>
<comment type="caution">
    <text evidence="6">The sequence shown here is derived from an EMBL/GenBank/DDBJ whole genome shotgun (WGS) entry which is preliminary data.</text>
</comment>
<dbReference type="PRINTS" id="PR00411">
    <property type="entry name" value="PNDRDTASEI"/>
</dbReference>
<evidence type="ECO:0000313" key="7">
    <source>
        <dbReference type="Proteomes" id="UP000199598"/>
    </source>
</evidence>
<dbReference type="PANTHER" id="PTHR43735">
    <property type="entry name" value="APOPTOSIS-INDUCING FACTOR 1"/>
    <property type="match status" value="1"/>
</dbReference>
<evidence type="ECO:0000313" key="6">
    <source>
        <dbReference type="EMBL" id="SFK47952.1"/>
    </source>
</evidence>
<dbReference type="SUPFAM" id="SSF51905">
    <property type="entry name" value="FAD/NAD(P)-binding domain"/>
    <property type="match status" value="1"/>
</dbReference>
<dbReference type="PANTHER" id="PTHR43735:SF3">
    <property type="entry name" value="FERROPTOSIS SUPPRESSOR PROTEIN 1"/>
    <property type="match status" value="1"/>
</dbReference>
<keyword evidence="2" id="KW-0285">Flavoprotein</keyword>
<comment type="similarity">
    <text evidence="1">Belongs to the FAD-dependent oxidoreductase family.</text>
</comment>
<evidence type="ECO:0000259" key="5">
    <source>
        <dbReference type="Pfam" id="PF07992"/>
    </source>
</evidence>
<dbReference type="RefSeq" id="WP_093519643.1">
    <property type="nucleotide sequence ID" value="NZ_FOSK01000005.1"/>
</dbReference>
<keyword evidence="7" id="KW-1185">Reference proteome</keyword>
<keyword evidence="4" id="KW-0560">Oxidoreductase</keyword>
<dbReference type="InterPro" id="IPR036188">
    <property type="entry name" value="FAD/NAD-bd_sf"/>
</dbReference>
<organism evidence="6 7">
    <name type="scientific">Pseudovibrio ascidiaceicola</name>
    <dbReference type="NCBI Taxonomy" id="285279"/>
    <lineage>
        <taxon>Bacteria</taxon>
        <taxon>Pseudomonadati</taxon>
        <taxon>Pseudomonadota</taxon>
        <taxon>Alphaproteobacteria</taxon>
        <taxon>Hyphomicrobiales</taxon>
        <taxon>Stappiaceae</taxon>
        <taxon>Pseudovibrio</taxon>
    </lineage>
</organism>
<dbReference type="Proteomes" id="UP000199598">
    <property type="component" value="Unassembled WGS sequence"/>
</dbReference>
<evidence type="ECO:0000256" key="4">
    <source>
        <dbReference type="ARBA" id="ARBA00023002"/>
    </source>
</evidence>
<dbReference type="EMBL" id="FOSK01000005">
    <property type="protein sequence ID" value="SFK47952.1"/>
    <property type="molecule type" value="Genomic_DNA"/>
</dbReference>
<dbReference type="PRINTS" id="PR00368">
    <property type="entry name" value="FADPNR"/>
</dbReference>
<name>A0A1I3ZUY4_9HYPH</name>
<keyword evidence="3" id="KW-0274">FAD</keyword>
<dbReference type="Pfam" id="PF07992">
    <property type="entry name" value="Pyr_redox_2"/>
    <property type="match status" value="1"/>
</dbReference>
<accession>A0A1I3ZUY4</accession>
<evidence type="ECO:0000256" key="2">
    <source>
        <dbReference type="ARBA" id="ARBA00022630"/>
    </source>
</evidence>
<proteinExistence type="inferred from homology"/>
<evidence type="ECO:0000256" key="3">
    <source>
        <dbReference type="ARBA" id="ARBA00022827"/>
    </source>
</evidence>
<sequence>MSKSVVIYGGGIAGAALATQLAKHANVKLVSSLDYFEVPMAMPRVAVQPDYAHQAVMPFQSFLKGVDFIHGKLERFTGETGHVVGVDGAEHTLEADISILATGSRYPSELIRPTSGSTTERHAAFKSTHGAIESAQKILLVGGGPVGIEMAGEITERFPQKSVVLVESSGEVLKGTSRKTANHAIKVLQQRGVKFMLGERVLSPAPSALQNAEAGQAKLSSGAVVDYDLIIWCVGGKPNTDYMQQDLSHLLDARGYIAVDETFRMKGQSNVFVLGDIAGIDEVKKALYVRGHVKTVAHNVLQLLKNPQAKLKSYKPKTNDNMMVVTLGSQTGVSDVPPIGTVKASWFTRMAKAKTMLVPMYRKALGASAKV</sequence>
<reference evidence="6 7" key="1">
    <citation type="submission" date="2016-10" db="EMBL/GenBank/DDBJ databases">
        <authorList>
            <person name="Varghese N."/>
            <person name="Submissions S."/>
        </authorList>
    </citation>
    <scope>NUCLEOTIDE SEQUENCE [LARGE SCALE GENOMIC DNA]</scope>
    <source>
        <strain evidence="6 7">DSM 16392</strain>
    </source>
</reference>
<evidence type="ECO:0000256" key="1">
    <source>
        <dbReference type="ARBA" id="ARBA00006442"/>
    </source>
</evidence>
<gene>
    <name evidence="6" type="ORF">SAMN04488518_105305</name>
</gene>
<feature type="domain" description="FAD/NAD(P)-binding" evidence="5">
    <location>
        <begin position="4"/>
        <end position="286"/>
    </location>
</feature>
<protein>
    <submittedName>
        <fullName evidence="6">NADH dehydrogenase, FAD-containing subunit</fullName>
    </submittedName>
</protein>